<proteinExistence type="predicted"/>
<sequence length="87" mass="9306">MVELLLRTELVPSELGLRNLGGDRPELVEEEGNQIMSGSIDQLTELMTMFVAELKKSFGLGLGPMVMDFGSAGGPAEVHMGLNDGVE</sequence>
<evidence type="ECO:0000313" key="2">
    <source>
        <dbReference type="Proteomes" id="UP001457282"/>
    </source>
</evidence>
<protein>
    <submittedName>
        <fullName evidence="1">Uncharacterized protein</fullName>
    </submittedName>
</protein>
<gene>
    <name evidence="1" type="ORF">M0R45_014893</name>
</gene>
<keyword evidence="2" id="KW-1185">Reference proteome</keyword>
<comment type="caution">
    <text evidence="1">The sequence shown here is derived from an EMBL/GenBank/DDBJ whole genome shotgun (WGS) entry which is preliminary data.</text>
</comment>
<name>A0AAW1XNJ6_RUBAR</name>
<evidence type="ECO:0000313" key="1">
    <source>
        <dbReference type="EMBL" id="KAK9938137.1"/>
    </source>
</evidence>
<reference evidence="1 2" key="1">
    <citation type="journal article" date="2023" name="G3 (Bethesda)">
        <title>A chromosome-length genome assembly and annotation of blackberry (Rubus argutus, cv. 'Hillquist').</title>
        <authorList>
            <person name="Bruna T."/>
            <person name="Aryal R."/>
            <person name="Dudchenko O."/>
            <person name="Sargent D.J."/>
            <person name="Mead D."/>
            <person name="Buti M."/>
            <person name="Cavallini A."/>
            <person name="Hytonen T."/>
            <person name="Andres J."/>
            <person name="Pham M."/>
            <person name="Weisz D."/>
            <person name="Mascagni F."/>
            <person name="Usai G."/>
            <person name="Natali L."/>
            <person name="Bassil N."/>
            <person name="Fernandez G.E."/>
            <person name="Lomsadze A."/>
            <person name="Armour M."/>
            <person name="Olukolu B."/>
            <person name="Poorten T."/>
            <person name="Britton C."/>
            <person name="Davik J."/>
            <person name="Ashrafi H."/>
            <person name="Aiden E.L."/>
            <person name="Borodovsky M."/>
            <person name="Worthington M."/>
        </authorList>
    </citation>
    <scope>NUCLEOTIDE SEQUENCE [LARGE SCALE GENOMIC DNA]</scope>
    <source>
        <strain evidence="1">PI 553951</strain>
    </source>
</reference>
<dbReference type="AlphaFoldDB" id="A0AAW1XNJ6"/>
<accession>A0AAW1XNJ6</accession>
<organism evidence="1 2">
    <name type="scientific">Rubus argutus</name>
    <name type="common">Southern blackberry</name>
    <dbReference type="NCBI Taxonomy" id="59490"/>
    <lineage>
        <taxon>Eukaryota</taxon>
        <taxon>Viridiplantae</taxon>
        <taxon>Streptophyta</taxon>
        <taxon>Embryophyta</taxon>
        <taxon>Tracheophyta</taxon>
        <taxon>Spermatophyta</taxon>
        <taxon>Magnoliopsida</taxon>
        <taxon>eudicotyledons</taxon>
        <taxon>Gunneridae</taxon>
        <taxon>Pentapetalae</taxon>
        <taxon>rosids</taxon>
        <taxon>fabids</taxon>
        <taxon>Rosales</taxon>
        <taxon>Rosaceae</taxon>
        <taxon>Rosoideae</taxon>
        <taxon>Rosoideae incertae sedis</taxon>
        <taxon>Rubus</taxon>
    </lineage>
</organism>
<dbReference type="EMBL" id="JBEDUW010000003">
    <property type="protein sequence ID" value="KAK9938137.1"/>
    <property type="molecule type" value="Genomic_DNA"/>
</dbReference>
<dbReference type="Proteomes" id="UP001457282">
    <property type="component" value="Unassembled WGS sequence"/>
</dbReference>